<dbReference type="AlphaFoldDB" id="A0A839U0K1"/>
<feature type="region of interest" description="Disordered" evidence="1">
    <location>
        <begin position="21"/>
        <end position="42"/>
    </location>
</feature>
<evidence type="ECO:0000313" key="3">
    <source>
        <dbReference type="Proteomes" id="UP000517523"/>
    </source>
</evidence>
<accession>A0A839U0K1</accession>
<evidence type="ECO:0000256" key="1">
    <source>
        <dbReference type="SAM" id="MobiDB-lite"/>
    </source>
</evidence>
<gene>
    <name evidence="2" type="ORF">FHS19_005888</name>
</gene>
<dbReference type="Proteomes" id="UP000517523">
    <property type="component" value="Unassembled WGS sequence"/>
</dbReference>
<organism evidence="2 3">
    <name type="scientific">Paenibacillus rhizosphaerae</name>
    <dbReference type="NCBI Taxonomy" id="297318"/>
    <lineage>
        <taxon>Bacteria</taxon>
        <taxon>Bacillati</taxon>
        <taxon>Bacillota</taxon>
        <taxon>Bacilli</taxon>
        <taxon>Bacillales</taxon>
        <taxon>Paenibacillaceae</taxon>
        <taxon>Paenibacillus</taxon>
    </lineage>
</organism>
<reference evidence="2 3" key="1">
    <citation type="submission" date="2020-08" db="EMBL/GenBank/DDBJ databases">
        <title>Genomic Encyclopedia of Type Strains, Phase III (KMG-III): the genomes of soil and plant-associated and newly described type strains.</title>
        <authorList>
            <person name="Whitman W."/>
        </authorList>
    </citation>
    <scope>NUCLEOTIDE SEQUENCE [LARGE SCALE GENOMIC DNA]</scope>
    <source>
        <strain evidence="2 3">CECT 5831</strain>
    </source>
</reference>
<comment type="caution">
    <text evidence="2">The sequence shown here is derived from an EMBL/GenBank/DDBJ whole genome shotgun (WGS) entry which is preliminary data.</text>
</comment>
<proteinExistence type="predicted"/>
<evidence type="ECO:0000313" key="2">
    <source>
        <dbReference type="EMBL" id="MBB3131168.1"/>
    </source>
</evidence>
<sequence>MFEVNMWGFLLYNPLPMQTPNHEKCRQSPPKIIDKQRGAPLI</sequence>
<protein>
    <submittedName>
        <fullName evidence="2">Uncharacterized protein</fullName>
    </submittedName>
</protein>
<name>A0A839U0K1_9BACL</name>
<dbReference type="EMBL" id="JACHXJ010000006">
    <property type="protein sequence ID" value="MBB3131168.1"/>
    <property type="molecule type" value="Genomic_DNA"/>
</dbReference>